<dbReference type="UniPathway" id="UPA00904">
    <property type="reaction ID" value="UER00871"/>
</dbReference>
<gene>
    <name evidence="7" type="ORF">BPP43_04175</name>
</gene>
<evidence type="ECO:0000256" key="4">
    <source>
        <dbReference type="ARBA" id="ARBA00022801"/>
    </source>
</evidence>
<dbReference type="InterPro" id="IPR035994">
    <property type="entry name" value="Nucleoside_phosphorylase_sf"/>
</dbReference>
<dbReference type="NCBIfam" id="TIGR01704">
    <property type="entry name" value="MTA_SAH-Nsdase"/>
    <property type="match status" value="1"/>
</dbReference>
<dbReference type="GO" id="GO:0019284">
    <property type="term" value="P:L-methionine salvage from S-adenosylmethionine"/>
    <property type="evidence" value="ECO:0007669"/>
    <property type="project" value="TreeGrafter"/>
</dbReference>
<keyword evidence="8" id="KW-1185">Reference proteome</keyword>
<dbReference type="NCBIfam" id="NF004079">
    <property type="entry name" value="PRK05584.1"/>
    <property type="match status" value="1"/>
</dbReference>
<dbReference type="KEGG" id="bpip:BPP43_04175"/>
<evidence type="ECO:0000256" key="2">
    <source>
        <dbReference type="ARBA" id="ARBA00011974"/>
    </source>
</evidence>
<evidence type="ECO:0000256" key="5">
    <source>
        <dbReference type="ARBA" id="ARBA00023167"/>
    </source>
</evidence>
<dbReference type="GO" id="GO:0008930">
    <property type="term" value="F:methylthioadenosine nucleosidase activity"/>
    <property type="evidence" value="ECO:0007669"/>
    <property type="project" value="InterPro"/>
</dbReference>
<dbReference type="InterPro" id="IPR010049">
    <property type="entry name" value="MTA_SAH_Nsdase"/>
</dbReference>
<evidence type="ECO:0000256" key="3">
    <source>
        <dbReference type="ARBA" id="ARBA00022605"/>
    </source>
</evidence>
<keyword evidence="5" id="KW-0486">Methionine biosynthesis</keyword>
<protein>
    <recommendedName>
        <fullName evidence="2">adenosylhomocysteine nucleosidase</fullName>
        <ecNumber evidence="2">3.2.2.9</ecNumber>
    </recommendedName>
</protein>
<proteinExistence type="predicted"/>
<reference evidence="7 8" key="1">
    <citation type="journal article" date="2013" name="Genome Announc.">
        <title>Complete Genome Sequence of the Porcine Strain Brachyspira pilosicoli P43/6/78(T.).</title>
        <authorList>
            <person name="Lin C."/>
            <person name="den Bakker H.C."/>
            <person name="Suzuki H."/>
            <person name="Lefebure T."/>
            <person name="Ponnala L."/>
            <person name="Sun Q."/>
            <person name="Stanhope M.J."/>
            <person name="Wiedmann M."/>
            <person name="Duhamel G.E."/>
        </authorList>
    </citation>
    <scope>NUCLEOTIDE SEQUENCE [LARGE SCALE GENOMIC DNA]</scope>
    <source>
        <strain evidence="7 8">P43/6/78</strain>
    </source>
</reference>
<dbReference type="InterPro" id="IPR000845">
    <property type="entry name" value="Nucleoside_phosphorylase_d"/>
</dbReference>
<name>A0A3B6VJM0_BRAPL</name>
<keyword evidence="4" id="KW-0378">Hydrolase</keyword>
<dbReference type="PANTHER" id="PTHR46832:SF1">
    <property type="entry name" value="5'-METHYLTHIOADENOSINE_S-ADENOSYLHOMOCYSTEINE NUCLEOSIDASE"/>
    <property type="match status" value="1"/>
</dbReference>
<dbReference type="CDD" id="cd09008">
    <property type="entry name" value="MTAN"/>
    <property type="match status" value="1"/>
</dbReference>
<dbReference type="EC" id="3.2.2.9" evidence="2"/>
<dbReference type="AlphaFoldDB" id="A0A3B6VJM0"/>
<evidence type="ECO:0000259" key="6">
    <source>
        <dbReference type="Pfam" id="PF01048"/>
    </source>
</evidence>
<evidence type="ECO:0000313" key="8">
    <source>
        <dbReference type="Proteomes" id="UP000010793"/>
    </source>
</evidence>
<dbReference type="GO" id="GO:0008782">
    <property type="term" value="F:adenosylhomocysteine nucleosidase activity"/>
    <property type="evidence" value="ECO:0007669"/>
    <property type="project" value="UniProtKB-EC"/>
</dbReference>
<dbReference type="GO" id="GO:0005829">
    <property type="term" value="C:cytosol"/>
    <property type="evidence" value="ECO:0007669"/>
    <property type="project" value="TreeGrafter"/>
</dbReference>
<dbReference type="EMBL" id="CP002873">
    <property type="protein sequence ID" value="AGA66123.1"/>
    <property type="molecule type" value="Genomic_DNA"/>
</dbReference>
<keyword evidence="3" id="KW-0028">Amino-acid biosynthesis</keyword>
<dbReference type="GO" id="GO:0009164">
    <property type="term" value="P:nucleoside catabolic process"/>
    <property type="evidence" value="ECO:0007669"/>
    <property type="project" value="InterPro"/>
</dbReference>
<comment type="pathway">
    <text evidence="1">Amino-acid biosynthesis; L-methionine biosynthesis via salvage pathway; S-methyl-5-thio-alpha-D-ribose 1-phosphate from S-methyl-5'-thioadenosine (hydrolase route): step 1/2.</text>
</comment>
<dbReference type="Pfam" id="PF01048">
    <property type="entry name" value="PNP_UDP_1"/>
    <property type="match status" value="1"/>
</dbReference>
<dbReference type="GO" id="GO:0019509">
    <property type="term" value="P:L-methionine salvage from methylthioadenosine"/>
    <property type="evidence" value="ECO:0007669"/>
    <property type="project" value="UniProtKB-UniPathway"/>
</dbReference>
<dbReference type="Gene3D" id="3.40.50.1580">
    <property type="entry name" value="Nucleoside phosphorylase domain"/>
    <property type="match status" value="1"/>
</dbReference>
<feature type="domain" description="Nucleoside phosphorylase" evidence="6">
    <location>
        <begin position="35"/>
        <end position="263"/>
    </location>
</feature>
<organism evidence="7 8">
    <name type="scientific">Brachyspira pilosicoli P43/6/78</name>
    <dbReference type="NCBI Taxonomy" id="1042417"/>
    <lineage>
        <taxon>Bacteria</taxon>
        <taxon>Pseudomonadati</taxon>
        <taxon>Spirochaetota</taxon>
        <taxon>Spirochaetia</taxon>
        <taxon>Brachyspirales</taxon>
        <taxon>Brachyspiraceae</taxon>
        <taxon>Brachyspira</taxon>
    </lineage>
</organism>
<evidence type="ECO:0000256" key="1">
    <source>
        <dbReference type="ARBA" id="ARBA00004945"/>
    </source>
</evidence>
<evidence type="ECO:0000313" key="7">
    <source>
        <dbReference type="EMBL" id="AGA66123.1"/>
    </source>
</evidence>
<sequence>MFKKITKHILIITSIIILSLTMLNCKKTENIEPKRIAIIGAMDSEIANLKSMLENTEEIKIAGITYYKGKLHGKDVVLLKSGVGKVNAAVATTIAIEKFNIEKIIFTGVAGSGNPNYNIADIVISKNLIEHDFDTSDIDGDDITVLVEGYNDNYYPADEALIELAKSSAEKVITNSKVYVDTIATGDQFVGNNEKVKQIHDKFKAGAIEMEGASVAHTALMYKIPFVVIRSLSDKADSDAEVDYPKFVIQASDNSAKIVSEMINNMN</sequence>
<dbReference type="PANTHER" id="PTHR46832">
    <property type="entry name" value="5'-METHYLTHIOADENOSINE/S-ADENOSYLHOMOCYSTEINE NUCLEOSIDASE"/>
    <property type="match status" value="1"/>
</dbReference>
<dbReference type="RefSeq" id="WP_014935806.1">
    <property type="nucleotide sequence ID" value="NC_019908.1"/>
</dbReference>
<accession>A0A3B6VJM0</accession>
<dbReference type="Proteomes" id="UP000010793">
    <property type="component" value="Chromosome"/>
</dbReference>
<dbReference type="SUPFAM" id="SSF53167">
    <property type="entry name" value="Purine and uridine phosphorylases"/>
    <property type="match status" value="1"/>
</dbReference>